<dbReference type="Proteomes" id="UP001620626">
    <property type="component" value="Unassembled WGS sequence"/>
</dbReference>
<evidence type="ECO:0000259" key="1">
    <source>
        <dbReference type="PROSITE" id="PS50053"/>
    </source>
</evidence>
<evidence type="ECO:0000313" key="3">
    <source>
        <dbReference type="Proteomes" id="UP001620626"/>
    </source>
</evidence>
<sequence>MQRIQVNVPGNTFPVFVLPNETIWSIKQKIYSQESIPSGWQRLYLGKTEMVGGLLSDYNVHTDAIIISQNCFPQIEGFRAALKVSIPIHPTQIEKLPERMKNEQWFRPKVIFWNIGINHEASLAASIA</sequence>
<dbReference type="InterPro" id="IPR029071">
    <property type="entry name" value="Ubiquitin-like_domsf"/>
</dbReference>
<protein>
    <recommendedName>
        <fullName evidence="1">Ubiquitin-like domain-containing protein</fullName>
    </recommendedName>
</protein>
<reference evidence="2 3" key="1">
    <citation type="submission" date="2024-10" db="EMBL/GenBank/DDBJ databases">
        <authorList>
            <person name="Kim D."/>
        </authorList>
    </citation>
    <scope>NUCLEOTIDE SEQUENCE [LARGE SCALE GENOMIC DNA]</scope>
    <source>
        <strain evidence="2">BH-2024</strain>
    </source>
</reference>
<dbReference type="SUPFAM" id="SSF54236">
    <property type="entry name" value="Ubiquitin-like"/>
    <property type="match status" value="1"/>
</dbReference>
<dbReference type="EMBL" id="JBICBT010000362">
    <property type="protein sequence ID" value="KAL3116142.1"/>
    <property type="molecule type" value="Genomic_DNA"/>
</dbReference>
<gene>
    <name evidence="2" type="ORF">niasHT_007442</name>
</gene>
<name>A0ABD2LML7_9BILA</name>
<comment type="caution">
    <text evidence="2">The sequence shown here is derived from an EMBL/GenBank/DDBJ whole genome shotgun (WGS) entry which is preliminary data.</text>
</comment>
<proteinExistence type="predicted"/>
<organism evidence="2 3">
    <name type="scientific">Heterodera trifolii</name>
    <dbReference type="NCBI Taxonomy" id="157864"/>
    <lineage>
        <taxon>Eukaryota</taxon>
        <taxon>Metazoa</taxon>
        <taxon>Ecdysozoa</taxon>
        <taxon>Nematoda</taxon>
        <taxon>Chromadorea</taxon>
        <taxon>Rhabditida</taxon>
        <taxon>Tylenchina</taxon>
        <taxon>Tylenchomorpha</taxon>
        <taxon>Tylenchoidea</taxon>
        <taxon>Heteroderidae</taxon>
        <taxon>Heteroderinae</taxon>
        <taxon>Heterodera</taxon>
    </lineage>
</organism>
<evidence type="ECO:0000313" key="2">
    <source>
        <dbReference type="EMBL" id="KAL3116142.1"/>
    </source>
</evidence>
<dbReference type="AlphaFoldDB" id="A0ABD2LML7"/>
<accession>A0ABD2LML7</accession>
<dbReference type="PROSITE" id="PS50053">
    <property type="entry name" value="UBIQUITIN_2"/>
    <property type="match status" value="1"/>
</dbReference>
<keyword evidence="3" id="KW-1185">Reference proteome</keyword>
<dbReference type="InterPro" id="IPR000626">
    <property type="entry name" value="Ubiquitin-like_dom"/>
</dbReference>
<dbReference type="Gene3D" id="3.10.20.90">
    <property type="entry name" value="Phosphatidylinositol 3-kinase Catalytic Subunit, Chain A, domain 1"/>
    <property type="match status" value="1"/>
</dbReference>
<feature type="domain" description="Ubiquitin-like" evidence="1">
    <location>
        <begin position="4"/>
        <end position="66"/>
    </location>
</feature>
<dbReference type="Pfam" id="PF00240">
    <property type="entry name" value="ubiquitin"/>
    <property type="match status" value="1"/>
</dbReference>